<keyword evidence="2" id="KW-1185">Reference proteome</keyword>
<organism evidence="1 2">
    <name type="scientific">Humisphaera borealis</name>
    <dbReference type="NCBI Taxonomy" id="2807512"/>
    <lineage>
        <taxon>Bacteria</taxon>
        <taxon>Pseudomonadati</taxon>
        <taxon>Planctomycetota</taxon>
        <taxon>Phycisphaerae</taxon>
        <taxon>Tepidisphaerales</taxon>
        <taxon>Tepidisphaeraceae</taxon>
        <taxon>Humisphaera</taxon>
    </lineage>
</organism>
<reference evidence="1 2" key="1">
    <citation type="submission" date="2020-10" db="EMBL/GenBank/DDBJ databases">
        <title>Wide distribution of Phycisphaera-like planctomycetes from WD2101 soil group in peatlands and genome analysis of the first cultivated representative.</title>
        <authorList>
            <person name="Dedysh S.N."/>
            <person name="Beletsky A.V."/>
            <person name="Ivanova A."/>
            <person name="Kulichevskaya I.S."/>
            <person name="Suzina N.E."/>
            <person name="Philippov D.A."/>
            <person name="Rakitin A.L."/>
            <person name="Mardanov A.V."/>
            <person name="Ravin N.V."/>
        </authorList>
    </citation>
    <scope>NUCLEOTIDE SEQUENCE [LARGE SCALE GENOMIC DNA]</scope>
    <source>
        <strain evidence="1 2">M1803</strain>
    </source>
</reference>
<dbReference type="KEGG" id="hbs:IPV69_13160"/>
<protein>
    <submittedName>
        <fullName evidence="1">Uncharacterized protein</fullName>
    </submittedName>
</protein>
<sequence>MPRQWSVAADAGKPADASKAVEQAHAETWRRFIDKHGVMVDFTDLDGSINLPTPEECREGKPNALGWYQPIENGAMFNGMYLDAAVLRWQESGSADDAAKARRLMEGLLFLNSISDVKGFVGRGVSSDGKSHYPMGSNDQTMPWYFGLWRYLESGLATKDERQRIVAKLVETTGVIERLGWKMPAEQPFGTRGSFAGFTFDTAPRQLFVLKLLHRVTGDDAWEEKYRRAIDERGGKEKQSRLEICRKGMVFDYARTHNWTSCTAVSAIRGLWEMESDPALKADYVTGLKASAALASESLAIGTQFDHRDPSTFSQDWRKAMMPLWKPQKTEQEAQELANAQLREFMKISPRRQKETAWVREPTSAAWIVTLCPDAQTVRAHAEVIERIIAHYDYSKLYYCTFFWVEAAWRRLKALPR</sequence>
<gene>
    <name evidence="1" type="ORF">IPV69_13160</name>
</gene>
<evidence type="ECO:0000313" key="1">
    <source>
        <dbReference type="EMBL" id="QOV92422.1"/>
    </source>
</evidence>
<dbReference type="EMBL" id="CP063458">
    <property type="protein sequence ID" value="QOV92422.1"/>
    <property type="molecule type" value="Genomic_DNA"/>
</dbReference>
<name>A0A7M2X4R5_9BACT</name>
<dbReference type="AlphaFoldDB" id="A0A7M2X4R5"/>
<proteinExistence type="predicted"/>
<evidence type="ECO:0000313" key="2">
    <source>
        <dbReference type="Proteomes" id="UP000593765"/>
    </source>
</evidence>
<accession>A0A7M2X4R5</accession>
<dbReference type="Proteomes" id="UP000593765">
    <property type="component" value="Chromosome"/>
</dbReference>